<dbReference type="InterPro" id="IPR018297">
    <property type="entry name" value="A/G_cyclase_CS"/>
</dbReference>
<dbReference type="SUPFAM" id="SSF55073">
    <property type="entry name" value="Nucleotide cyclase"/>
    <property type="match status" value="1"/>
</dbReference>
<sequence>MPPGRSPARRPRSASPVLVRPAWRPSLVLHPQRLLQTLLPELVKNKWDSIYESKSNLNSIFAKWSDEVCRKDSSVLDNMFLKLDKYSSQLEDMVAQKTEQLEEEQRRTDLVLNSILPRPVIESLKAGQPVEPEKFDSVSVYFSDIVGFTTISAFSRPIEIVTLLNELYTVFDNTIANYDVYKVETIGDAYMVAGGVPQRSPEHAQQVALMALDLVYACNNFKIPHMVHVPLHLRIGIHSGPVVAGVVGITMPRYCLFGDTVNIASRLESTGAGSCLSVHGWLSGWHSAAQGCVSTSVRPRRSSWRTLAASPPSTAGKSLSRSSFDSKGNSQEHISSPRSAE</sequence>
<dbReference type="SMART" id="SM00044">
    <property type="entry name" value="CYCc"/>
    <property type="match status" value="1"/>
</dbReference>
<evidence type="ECO:0000256" key="7">
    <source>
        <dbReference type="ARBA" id="ARBA00023239"/>
    </source>
</evidence>
<evidence type="ECO:0000313" key="11">
    <source>
        <dbReference type="EMBL" id="UYV83037.1"/>
    </source>
</evidence>
<evidence type="ECO:0000256" key="8">
    <source>
        <dbReference type="RuleBase" id="RU000405"/>
    </source>
</evidence>
<evidence type="ECO:0000256" key="9">
    <source>
        <dbReference type="SAM" id="MobiDB-lite"/>
    </source>
</evidence>
<evidence type="ECO:0000256" key="2">
    <source>
        <dbReference type="ARBA" id="ARBA00022692"/>
    </source>
</evidence>
<feature type="non-terminal residue" evidence="11">
    <location>
        <position position="341"/>
    </location>
</feature>
<dbReference type="Proteomes" id="UP001235939">
    <property type="component" value="Chromosome 22"/>
</dbReference>
<keyword evidence="3" id="KW-0547">Nucleotide-binding</keyword>
<keyword evidence="5" id="KW-0472">Membrane</keyword>
<feature type="region of interest" description="Disordered" evidence="9">
    <location>
        <begin position="303"/>
        <end position="341"/>
    </location>
</feature>
<dbReference type="EMBL" id="CP092884">
    <property type="protein sequence ID" value="UYV83037.1"/>
    <property type="molecule type" value="Genomic_DNA"/>
</dbReference>
<evidence type="ECO:0000256" key="4">
    <source>
        <dbReference type="ARBA" id="ARBA00022989"/>
    </source>
</evidence>
<name>A0ABY6LPA1_9ARAC</name>
<feature type="compositionally biased region" description="Polar residues" evidence="9">
    <location>
        <begin position="311"/>
        <end position="341"/>
    </location>
</feature>
<feature type="domain" description="Guanylate cyclase" evidence="10">
    <location>
        <begin position="139"/>
        <end position="268"/>
    </location>
</feature>
<dbReference type="PANTHER" id="PTHR11920">
    <property type="entry name" value="GUANYLYL CYCLASE"/>
    <property type="match status" value="1"/>
</dbReference>
<keyword evidence="6" id="KW-0325">Glycoprotein</keyword>
<evidence type="ECO:0000259" key="10">
    <source>
        <dbReference type="PROSITE" id="PS50125"/>
    </source>
</evidence>
<comment type="subcellular location">
    <subcellularLocation>
        <location evidence="1">Membrane</location>
    </subcellularLocation>
</comment>
<comment type="similarity">
    <text evidence="8">Belongs to the adenylyl cyclase class-4/guanylyl cyclase family.</text>
</comment>
<dbReference type="InterPro" id="IPR001054">
    <property type="entry name" value="A/G_cyclase"/>
</dbReference>
<dbReference type="InterPro" id="IPR029787">
    <property type="entry name" value="Nucleotide_cyclase"/>
</dbReference>
<gene>
    <name evidence="11" type="ORF">LAZ67_22001877</name>
</gene>
<dbReference type="PROSITE" id="PS50125">
    <property type="entry name" value="GUANYLATE_CYCLASE_2"/>
    <property type="match status" value="1"/>
</dbReference>
<evidence type="ECO:0000256" key="1">
    <source>
        <dbReference type="ARBA" id="ARBA00004370"/>
    </source>
</evidence>
<evidence type="ECO:0000313" key="12">
    <source>
        <dbReference type="Proteomes" id="UP001235939"/>
    </source>
</evidence>
<keyword evidence="7 8" id="KW-0456">Lyase</keyword>
<keyword evidence="4" id="KW-1133">Transmembrane helix</keyword>
<dbReference type="PROSITE" id="PS00452">
    <property type="entry name" value="GUANYLATE_CYCLASE_1"/>
    <property type="match status" value="1"/>
</dbReference>
<dbReference type="Gene3D" id="3.30.70.1230">
    <property type="entry name" value="Nucleotide cyclase"/>
    <property type="match status" value="1"/>
</dbReference>
<dbReference type="PANTHER" id="PTHR11920:SF501">
    <property type="entry name" value="GUANYLATE CYCLASE 32E"/>
    <property type="match status" value="1"/>
</dbReference>
<accession>A0ABY6LPA1</accession>
<keyword evidence="12" id="KW-1185">Reference proteome</keyword>
<evidence type="ECO:0000256" key="6">
    <source>
        <dbReference type="ARBA" id="ARBA00023180"/>
    </source>
</evidence>
<dbReference type="Pfam" id="PF00211">
    <property type="entry name" value="Guanylate_cyc"/>
    <property type="match status" value="1"/>
</dbReference>
<reference evidence="11 12" key="1">
    <citation type="submission" date="2022-03" db="EMBL/GenBank/DDBJ databases">
        <title>A chromosomal length assembly of Cordylochernes scorpioides.</title>
        <authorList>
            <person name="Zeh D."/>
            <person name="Zeh J."/>
        </authorList>
    </citation>
    <scope>NUCLEOTIDE SEQUENCE [LARGE SCALE GENOMIC DNA]</scope>
    <source>
        <strain evidence="11">IN4F17</strain>
        <tissue evidence="11">Whole Body</tissue>
    </source>
</reference>
<dbReference type="InterPro" id="IPR050401">
    <property type="entry name" value="Cyclic_nucleotide_synthase"/>
</dbReference>
<evidence type="ECO:0000256" key="5">
    <source>
        <dbReference type="ARBA" id="ARBA00023136"/>
    </source>
</evidence>
<proteinExistence type="inferred from homology"/>
<dbReference type="Gene3D" id="6.10.250.780">
    <property type="match status" value="1"/>
</dbReference>
<evidence type="ECO:0000256" key="3">
    <source>
        <dbReference type="ARBA" id="ARBA00022741"/>
    </source>
</evidence>
<organism evidence="11 12">
    <name type="scientific">Cordylochernes scorpioides</name>
    <dbReference type="NCBI Taxonomy" id="51811"/>
    <lineage>
        <taxon>Eukaryota</taxon>
        <taxon>Metazoa</taxon>
        <taxon>Ecdysozoa</taxon>
        <taxon>Arthropoda</taxon>
        <taxon>Chelicerata</taxon>
        <taxon>Arachnida</taxon>
        <taxon>Pseudoscorpiones</taxon>
        <taxon>Cheliferoidea</taxon>
        <taxon>Chernetidae</taxon>
        <taxon>Cordylochernes</taxon>
    </lineage>
</organism>
<protein>
    <submittedName>
        <fullName evidence="11">GUCY2F</fullName>
    </submittedName>
</protein>
<keyword evidence="2" id="KW-0812">Transmembrane</keyword>
<dbReference type="CDD" id="cd07302">
    <property type="entry name" value="CHD"/>
    <property type="match status" value="1"/>
</dbReference>